<dbReference type="Gene3D" id="1.10.4080.10">
    <property type="entry name" value="ADP-ribosylation/Crystallin J1"/>
    <property type="match status" value="1"/>
</dbReference>
<gene>
    <name evidence="3" type="ORF">MPEAHAMD_6443</name>
</gene>
<dbReference type="InterPro" id="IPR050792">
    <property type="entry name" value="ADP-ribosylglycohydrolase"/>
</dbReference>
<keyword evidence="4" id="KW-1185">Reference proteome</keyword>
<feature type="binding site" evidence="1">
    <location>
        <position position="255"/>
    </location>
    <ligand>
        <name>Mg(2+)</name>
        <dbReference type="ChEBI" id="CHEBI:18420"/>
        <label>1</label>
    </ligand>
</feature>
<dbReference type="InterPro" id="IPR005502">
    <property type="entry name" value="Ribosyl_crysJ1"/>
</dbReference>
<keyword evidence="1" id="KW-0479">Metal-binding</keyword>
<comment type="cofactor">
    <cofactor evidence="1">
        <name>Mg(2+)</name>
        <dbReference type="ChEBI" id="CHEBI:18420"/>
    </cofactor>
    <text evidence="1">Binds 2 magnesium ions per subunit.</text>
</comment>
<dbReference type="PANTHER" id="PTHR16222">
    <property type="entry name" value="ADP-RIBOSYLGLYCOHYDROLASE"/>
    <property type="match status" value="1"/>
</dbReference>
<dbReference type="Pfam" id="PF20118">
    <property type="entry name" value="DUF6508"/>
    <property type="match status" value="1"/>
</dbReference>
<evidence type="ECO:0008006" key="5">
    <source>
        <dbReference type="Google" id="ProtNLM"/>
    </source>
</evidence>
<feature type="region of interest" description="Disordered" evidence="2">
    <location>
        <begin position="298"/>
        <end position="319"/>
    </location>
</feature>
<dbReference type="Pfam" id="PF03747">
    <property type="entry name" value="ADP_ribosyl_GH"/>
    <property type="match status" value="1"/>
</dbReference>
<evidence type="ECO:0000313" key="4">
    <source>
        <dbReference type="Proteomes" id="UP001055286"/>
    </source>
</evidence>
<feature type="binding site" evidence="1">
    <location>
        <position position="54"/>
    </location>
    <ligand>
        <name>Mg(2+)</name>
        <dbReference type="ChEBI" id="CHEBI:18420"/>
        <label>1</label>
    </ligand>
</feature>
<proteinExistence type="predicted"/>
<dbReference type="RefSeq" id="WP_099903936.1">
    <property type="nucleotide sequence ID" value="NZ_BPQJ01000058.1"/>
</dbReference>
<dbReference type="SUPFAM" id="SSF101478">
    <property type="entry name" value="ADP-ribosylglycohydrolase"/>
    <property type="match status" value="1"/>
</dbReference>
<sequence length="483" mass="52437">MVTSIDDRARGALLGLAVGDALGTTLEFEKRDIHPLHTEMTGGGPFGLQPGQWTDDMATALALADSLIAHPEFDAVDLMTRFAAWLKKGEYSCTGTCFDVGITTRNSIGLFRRSGNPFAGSEAPDTAGNGSIMRVSPVAITALNDPALAARLAREQSRTTHAAAEAVEACDLLVLILREAILGRGKDALRPRDWVGTRAVQRIAKGGWSTRDRSQIKSTGYVIDTLEAALWCTGKADSFEEALVLAVNLAGDADTVGAVTGQIAGAVFGASGIPQRWLQPLAWRQRIEETAGRLLDLGSRSARPDGQEDEEAGDGRTLGSPFAAPWMTGDWTLRQRLEALARFRRVFDRDGFAFAEEVPAQHDNGSVTMGWTSLGEEAQEFYKVVYDYGWVRAFNWSEWGQSAEGERLLNDPDALAQANEDDLARILTVCIRADRFSEGYLAGSYESGLLGRVVARADVLLGLLRETFVRSENDAQRRRTPVA</sequence>
<evidence type="ECO:0000256" key="2">
    <source>
        <dbReference type="SAM" id="MobiDB-lite"/>
    </source>
</evidence>
<dbReference type="EMBL" id="BPQJ01000058">
    <property type="protein sequence ID" value="GJD66246.1"/>
    <property type="molecule type" value="Genomic_DNA"/>
</dbReference>
<reference evidence="3" key="1">
    <citation type="journal article" date="2016" name="Front. Microbiol.">
        <title>Genome Sequence of the Piezophilic, Mesophilic Sulfate-Reducing Bacterium Desulfovibrio indicus J2T.</title>
        <authorList>
            <person name="Cao J."/>
            <person name="Maignien L."/>
            <person name="Shao Z."/>
            <person name="Alain K."/>
            <person name="Jebbar M."/>
        </authorList>
    </citation>
    <scope>NUCLEOTIDE SEQUENCE</scope>
    <source>
        <strain evidence="3">JCM 32048</strain>
    </source>
</reference>
<evidence type="ECO:0000313" key="3">
    <source>
        <dbReference type="EMBL" id="GJD66246.1"/>
    </source>
</evidence>
<evidence type="ECO:0000256" key="1">
    <source>
        <dbReference type="PIRSR" id="PIRSR605502-1"/>
    </source>
</evidence>
<keyword evidence="1" id="KW-0460">Magnesium</keyword>
<reference evidence="3" key="2">
    <citation type="submission" date="2021-08" db="EMBL/GenBank/DDBJ databases">
        <authorList>
            <person name="Tani A."/>
            <person name="Ola A."/>
            <person name="Ogura Y."/>
            <person name="Katsura K."/>
            <person name="Hayashi T."/>
        </authorList>
    </citation>
    <scope>NUCLEOTIDE SEQUENCE</scope>
    <source>
        <strain evidence="3">JCM 32048</strain>
    </source>
</reference>
<feature type="binding site" evidence="1">
    <location>
        <position position="55"/>
    </location>
    <ligand>
        <name>Mg(2+)</name>
        <dbReference type="ChEBI" id="CHEBI:18420"/>
        <label>1</label>
    </ligand>
</feature>
<accession>A0AA37HIN1</accession>
<dbReference type="InterPro" id="IPR036705">
    <property type="entry name" value="Ribosyl_crysJ1_sf"/>
</dbReference>
<dbReference type="PANTHER" id="PTHR16222:SF12">
    <property type="entry name" value="ADP-RIBOSYLGLYCOHYDROLASE-RELATED"/>
    <property type="match status" value="1"/>
</dbReference>
<dbReference type="AlphaFoldDB" id="A0AA37HIN1"/>
<dbReference type="Proteomes" id="UP001055286">
    <property type="component" value="Unassembled WGS sequence"/>
</dbReference>
<feature type="binding site" evidence="1">
    <location>
        <position position="252"/>
    </location>
    <ligand>
        <name>Mg(2+)</name>
        <dbReference type="ChEBI" id="CHEBI:18420"/>
        <label>1</label>
    </ligand>
</feature>
<dbReference type="GO" id="GO:0046872">
    <property type="term" value="F:metal ion binding"/>
    <property type="evidence" value="ECO:0007669"/>
    <property type="project" value="UniProtKB-KW"/>
</dbReference>
<dbReference type="InterPro" id="IPR045425">
    <property type="entry name" value="DUF6508"/>
</dbReference>
<organism evidence="3 4">
    <name type="scientific">Methylobacterium frigidaeris</name>
    <dbReference type="NCBI Taxonomy" id="2038277"/>
    <lineage>
        <taxon>Bacteria</taxon>
        <taxon>Pseudomonadati</taxon>
        <taxon>Pseudomonadota</taxon>
        <taxon>Alphaproteobacteria</taxon>
        <taxon>Hyphomicrobiales</taxon>
        <taxon>Methylobacteriaceae</taxon>
        <taxon>Methylobacterium</taxon>
    </lineage>
</organism>
<feature type="binding site" evidence="1">
    <location>
        <position position="254"/>
    </location>
    <ligand>
        <name>Mg(2+)</name>
        <dbReference type="ChEBI" id="CHEBI:18420"/>
        <label>1</label>
    </ligand>
</feature>
<feature type="binding site" evidence="1">
    <location>
        <position position="56"/>
    </location>
    <ligand>
        <name>Mg(2+)</name>
        <dbReference type="ChEBI" id="CHEBI:18420"/>
        <label>1</label>
    </ligand>
</feature>
<name>A0AA37HIN1_9HYPH</name>
<protein>
    <recommendedName>
        <fullName evidence="5">ADP-ribosylglycohydrolase</fullName>
    </recommendedName>
</protein>
<comment type="caution">
    <text evidence="3">The sequence shown here is derived from an EMBL/GenBank/DDBJ whole genome shotgun (WGS) entry which is preliminary data.</text>
</comment>